<evidence type="ECO:0000313" key="5">
    <source>
        <dbReference type="Proteomes" id="UP000215914"/>
    </source>
</evidence>
<accession>A0A251UED0</accession>
<organism evidence="4 5">
    <name type="scientific">Helianthus annuus</name>
    <name type="common">Common sunflower</name>
    <dbReference type="NCBI Taxonomy" id="4232"/>
    <lineage>
        <taxon>Eukaryota</taxon>
        <taxon>Viridiplantae</taxon>
        <taxon>Streptophyta</taxon>
        <taxon>Embryophyta</taxon>
        <taxon>Tracheophyta</taxon>
        <taxon>Spermatophyta</taxon>
        <taxon>Magnoliopsida</taxon>
        <taxon>eudicotyledons</taxon>
        <taxon>Gunneridae</taxon>
        <taxon>Pentapetalae</taxon>
        <taxon>asterids</taxon>
        <taxon>campanulids</taxon>
        <taxon>Asterales</taxon>
        <taxon>Asteraceae</taxon>
        <taxon>Asteroideae</taxon>
        <taxon>Heliantheae alliance</taxon>
        <taxon>Heliantheae</taxon>
        <taxon>Helianthus</taxon>
    </lineage>
</organism>
<dbReference type="Proteomes" id="UP000215914">
    <property type="component" value="Chromosome 7"/>
</dbReference>
<reference evidence="3" key="3">
    <citation type="submission" date="2020-06" db="EMBL/GenBank/DDBJ databases">
        <title>Helianthus annuus Genome sequencing and assembly Release 2.</title>
        <authorList>
            <person name="Gouzy J."/>
            <person name="Langlade N."/>
            <person name="Munos S."/>
        </authorList>
    </citation>
    <scope>NUCLEOTIDE SEQUENCE</scope>
    <source>
        <tissue evidence="3">Leaves</tissue>
    </source>
</reference>
<dbReference type="InterPro" id="IPR004095">
    <property type="entry name" value="TGS"/>
</dbReference>
<dbReference type="Gramene" id="mRNA:HanXRQr2_Chr07g0316561">
    <property type="protein sequence ID" value="mRNA:HanXRQr2_Chr07g0316561"/>
    <property type="gene ID" value="HanXRQr2_Chr07g0316561"/>
</dbReference>
<dbReference type="EMBL" id="MNCJ02000322">
    <property type="protein sequence ID" value="KAF5800492.1"/>
    <property type="molecule type" value="Genomic_DNA"/>
</dbReference>
<dbReference type="CDD" id="cd01667">
    <property type="entry name" value="TGS_ThrRS"/>
    <property type="match status" value="1"/>
</dbReference>
<dbReference type="Pfam" id="PF02824">
    <property type="entry name" value="TGS"/>
    <property type="match status" value="1"/>
</dbReference>
<keyword evidence="5" id="KW-1185">Reference proteome</keyword>
<feature type="domain" description="TGS" evidence="2">
    <location>
        <begin position="26"/>
        <end position="81"/>
    </location>
</feature>
<dbReference type="AlphaFoldDB" id="A0A251UED0"/>
<keyword evidence="1" id="KW-0472">Membrane</keyword>
<feature type="transmembrane region" description="Helical" evidence="1">
    <location>
        <begin position="12"/>
        <end position="29"/>
    </location>
</feature>
<keyword evidence="1" id="KW-1133">Transmembrane helix</keyword>
<sequence length="123" mass="14401">MTKAYRRTIGVRYLIVFFILLFLFFRVTLPDGTVKEWRKWETTHFDITKELSNSLSSNALISQVDGVLWHMSWHLEGGCHVSSRYSLLIVMRVAIRVGIRVLIFLDRFWNKHMDGSCVLGRVP</sequence>
<reference evidence="4" key="2">
    <citation type="submission" date="2017-02" db="EMBL/GenBank/DDBJ databases">
        <title>Sunflower complete genome.</title>
        <authorList>
            <person name="Langlade N."/>
            <person name="Munos S."/>
        </authorList>
    </citation>
    <scope>NUCLEOTIDE SEQUENCE [LARGE SCALE GENOMIC DNA]</scope>
    <source>
        <tissue evidence="4">Leaves</tissue>
    </source>
</reference>
<evidence type="ECO:0000313" key="4">
    <source>
        <dbReference type="EMBL" id="OTG21705.1"/>
    </source>
</evidence>
<keyword evidence="1" id="KW-0812">Transmembrane</keyword>
<dbReference type="GO" id="GO:0004829">
    <property type="term" value="F:threonine-tRNA ligase activity"/>
    <property type="evidence" value="ECO:0007669"/>
    <property type="project" value="UniProtKB-EC"/>
</dbReference>
<protein>
    <submittedName>
        <fullName evidence="4">Putative beta-grasp domain, TGS-like protein</fullName>
    </submittedName>
    <submittedName>
        <fullName evidence="3">Threonine--tRNA ligase</fullName>
        <ecNumber evidence="3">6.1.1.3</ecNumber>
    </submittedName>
</protein>
<evidence type="ECO:0000313" key="3">
    <source>
        <dbReference type="EMBL" id="KAF5800492.1"/>
    </source>
</evidence>
<reference evidence="3 5" key="1">
    <citation type="journal article" date="2017" name="Nature">
        <title>The sunflower genome provides insights into oil metabolism, flowering and Asterid evolution.</title>
        <authorList>
            <person name="Badouin H."/>
            <person name="Gouzy J."/>
            <person name="Grassa C.J."/>
            <person name="Murat F."/>
            <person name="Staton S.E."/>
            <person name="Cottret L."/>
            <person name="Lelandais-Briere C."/>
            <person name="Owens G.L."/>
            <person name="Carrere S."/>
            <person name="Mayjonade B."/>
            <person name="Legrand L."/>
            <person name="Gill N."/>
            <person name="Kane N.C."/>
            <person name="Bowers J.E."/>
            <person name="Hubner S."/>
            <person name="Bellec A."/>
            <person name="Berard A."/>
            <person name="Berges H."/>
            <person name="Blanchet N."/>
            <person name="Boniface M.C."/>
            <person name="Brunel D."/>
            <person name="Catrice O."/>
            <person name="Chaidir N."/>
            <person name="Claudel C."/>
            <person name="Donnadieu C."/>
            <person name="Faraut T."/>
            <person name="Fievet G."/>
            <person name="Helmstetter N."/>
            <person name="King M."/>
            <person name="Knapp S.J."/>
            <person name="Lai Z."/>
            <person name="Le Paslier M.C."/>
            <person name="Lippi Y."/>
            <person name="Lorenzon L."/>
            <person name="Mandel J.R."/>
            <person name="Marage G."/>
            <person name="Marchand G."/>
            <person name="Marquand E."/>
            <person name="Bret-Mestries E."/>
            <person name="Morien E."/>
            <person name="Nambeesan S."/>
            <person name="Nguyen T."/>
            <person name="Pegot-Espagnet P."/>
            <person name="Pouilly N."/>
            <person name="Raftis F."/>
            <person name="Sallet E."/>
            <person name="Schiex T."/>
            <person name="Thomas J."/>
            <person name="Vandecasteele C."/>
            <person name="Vares D."/>
            <person name="Vear F."/>
            <person name="Vautrin S."/>
            <person name="Crespi M."/>
            <person name="Mangin B."/>
            <person name="Burke J.M."/>
            <person name="Salse J."/>
            <person name="Munos S."/>
            <person name="Vincourt P."/>
            <person name="Rieseberg L.H."/>
            <person name="Langlade N.B."/>
        </authorList>
    </citation>
    <scope>NUCLEOTIDE SEQUENCE [LARGE SCALE GENOMIC DNA]</scope>
    <source>
        <strain evidence="5">cv. SF193</strain>
        <tissue evidence="3">Leaves</tissue>
    </source>
</reference>
<gene>
    <name evidence="4" type="ORF">HannXRQ_Chr07g0207041</name>
    <name evidence="3" type="ORF">HanXRQr2_Chr07g0316561</name>
</gene>
<keyword evidence="3" id="KW-0436">Ligase</keyword>
<dbReference type="EC" id="6.1.1.3" evidence="3"/>
<dbReference type="InterPro" id="IPR012676">
    <property type="entry name" value="TGS-like"/>
</dbReference>
<dbReference type="STRING" id="4232.A0A251UED0"/>
<name>A0A251UED0_HELAN</name>
<proteinExistence type="predicted"/>
<dbReference type="InterPro" id="IPR012675">
    <property type="entry name" value="Beta-grasp_dom_sf"/>
</dbReference>
<evidence type="ECO:0000259" key="2">
    <source>
        <dbReference type="Pfam" id="PF02824"/>
    </source>
</evidence>
<dbReference type="InParanoid" id="A0A251UED0"/>
<dbReference type="Gene3D" id="3.10.20.30">
    <property type="match status" value="1"/>
</dbReference>
<dbReference type="EMBL" id="CM007896">
    <property type="protein sequence ID" value="OTG21705.1"/>
    <property type="molecule type" value="Genomic_DNA"/>
</dbReference>
<evidence type="ECO:0000256" key="1">
    <source>
        <dbReference type="SAM" id="Phobius"/>
    </source>
</evidence>
<dbReference type="SUPFAM" id="SSF81271">
    <property type="entry name" value="TGS-like"/>
    <property type="match status" value="1"/>
</dbReference>